<feature type="compositionally biased region" description="Basic and acidic residues" evidence="1">
    <location>
        <begin position="555"/>
        <end position="565"/>
    </location>
</feature>
<reference evidence="3" key="1">
    <citation type="submission" date="2017-03" db="EMBL/GenBank/DDBJ databases">
        <authorList>
            <person name="Sharma R."/>
            <person name="Thines M."/>
        </authorList>
    </citation>
    <scope>NUCLEOTIDE SEQUENCE [LARGE SCALE GENOMIC DNA]</scope>
</reference>
<proteinExistence type="predicted"/>
<feature type="compositionally biased region" description="Basic and acidic residues" evidence="1">
    <location>
        <begin position="227"/>
        <end position="243"/>
    </location>
</feature>
<evidence type="ECO:0000313" key="2">
    <source>
        <dbReference type="EMBL" id="SLM36192.1"/>
    </source>
</evidence>
<sequence>MNRFRSRKKPRDGDESARKPSTDFDIHSLPSFASMSFKRSKKAHQKADPMPRTLDLSTALPSTHDFRTSLIMPNLSARFSMLREQDDPTSKLGKANDDSVLFPKRASRLNLFNHHDLVDIAEAASLDGSIRPPFASGGRTASYGSGDGYATDDDASRNGSMMSRPKHGEGNNLFGGRQKIYKIPVGGPASGRNHGSNWDADGKVSSTMGGKALFSDDVAMSSFQKLRLKDRQEPEQQEERRSQDGQIGEEQPTEENERSASPSIPGYNKKRETTSSTASGPSNIRNSTAATSVASQSTASLQATQPPPSVTFAKPMLSPSLDRTFTKSKRLYGQGLEQHMHDQQSSALTRLGTIQRQRANGGTAIKRLSQSRSATGLNDMFHRSGPLYASNNFRAASPVRYITPPGLGDFDMGLGSGQAVSSENTARPLSPPLSRPMSPVMGIGDENSPLATALQPNDRGKATALGAFNKPAEQYSEQQYAQRQLQLQNGRITPSKGRGSPSPIVARNSCEGSRVQKDPLISFQSRSESASRVPELCLKEPGIHSDPGISKTHAKISDSERHSDEDGTFLAGTSSSELSSSEAEEQAEQQSSRQPLDGLQGGSLARAVDERTSKHKSQSSQMSPLAQYQPSGRLYMDLSEDDVPDSLSQKTAVQPRHDLEQRSAVSQPMDSPTLGPTTGLRGLIKAHLRNDSGQSSIYPPDSPATAARFASYNFAPTFPTGDERTSSAAADTPIHDSPNTRQWNSEPLDLEGPEADDSAPPWTASRARQILEQATALRNHESEKVKQMLGDNKAQRVLGGEAPRPGPYHSASWKDQANKFRHSRGASTETQQEREDFANELAERRRRVQDNLAGFVSGETEPASPVPGKGTADNSPAKPSNAFAMLRSKSSHASLHHDKNSKALKMLGISDSQVPSARSTMWNDGKEKALRGLGHPKSQTTLVSAAFQFQRTPPGSRAGPESAPSSGARKPSSSHSGPSPPSSRSSDRDRSSPEGPLGKWRNRNGRMRDEGKKAGEPINGLSRKYSDDIYSIPIENGPSHHLAADPHSTSTRSGRPRSTSRSASTPGYFDGASVLPLQTSLSNPSQRRSPSTPFSSPFSPTYQQDLSPVLTSPHAFPPVPAARKRSVNKSEISQPTFMSSTSSVSTVDLPPGASLSNGMDEADNGKAPPVPPINPRRNLTKAARGVRNVFARREEEEGGASLEGEREQAQDKGEAEAEAHRRMRVGARGGLREVAEVNARAGTWGRGAVVGGRKAVGVGTEPKLVNPRVAGAMF</sequence>
<feature type="compositionally biased region" description="Low complexity" evidence="1">
    <location>
        <begin position="1048"/>
        <end position="1067"/>
    </location>
</feature>
<feature type="compositionally biased region" description="Basic and acidic residues" evidence="1">
    <location>
        <begin position="831"/>
        <end position="843"/>
    </location>
</feature>
<feature type="region of interest" description="Disordered" evidence="1">
    <location>
        <begin position="227"/>
        <end position="317"/>
    </location>
</feature>
<feature type="region of interest" description="Disordered" evidence="1">
    <location>
        <begin position="135"/>
        <end position="175"/>
    </location>
</feature>
<feature type="region of interest" description="Disordered" evidence="1">
    <location>
        <begin position="714"/>
        <end position="764"/>
    </location>
</feature>
<feature type="compositionally biased region" description="Polar residues" evidence="1">
    <location>
        <begin position="274"/>
        <end position="286"/>
    </location>
</feature>
<keyword evidence="3" id="KW-1185">Reference proteome</keyword>
<dbReference type="EMBL" id="FWEW01000945">
    <property type="protein sequence ID" value="SLM36192.1"/>
    <property type="molecule type" value="Genomic_DNA"/>
</dbReference>
<feature type="region of interest" description="Disordered" evidence="1">
    <location>
        <begin position="184"/>
        <end position="203"/>
    </location>
</feature>
<evidence type="ECO:0000313" key="3">
    <source>
        <dbReference type="Proteomes" id="UP000192927"/>
    </source>
</evidence>
<feature type="compositionally biased region" description="Polar residues" evidence="1">
    <location>
        <begin position="1129"/>
        <end position="1138"/>
    </location>
</feature>
<feature type="compositionally biased region" description="Basic and acidic residues" evidence="1">
    <location>
        <begin position="11"/>
        <end position="26"/>
    </location>
</feature>
<feature type="compositionally biased region" description="Low complexity" evidence="1">
    <location>
        <begin position="287"/>
        <end position="304"/>
    </location>
</feature>
<feature type="region of interest" description="Disordered" evidence="1">
    <location>
        <begin position="1"/>
        <end position="27"/>
    </location>
</feature>
<protein>
    <submittedName>
        <fullName evidence="2">Uncharacterized protein</fullName>
    </submittedName>
</protein>
<accession>A0A1W5CZN1</accession>
<feature type="region of interest" description="Disordered" evidence="1">
    <location>
        <begin position="539"/>
        <end position="682"/>
    </location>
</feature>
<organism evidence="2 3">
    <name type="scientific">Lasallia pustulata</name>
    <dbReference type="NCBI Taxonomy" id="136370"/>
    <lineage>
        <taxon>Eukaryota</taxon>
        <taxon>Fungi</taxon>
        <taxon>Dikarya</taxon>
        <taxon>Ascomycota</taxon>
        <taxon>Pezizomycotina</taxon>
        <taxon>Lecanoromycetes</taxon>
        <taxon>OSLEUM clade</taxon>
        <taxon>Umbilicariomycetidae</taxon>
        <taxon>Umbilicariales</taxon>
        <taxon>Umbilicariaceae</taxon>
        <taxon>Lasallia</taxon>
    </lineage>
</organism>
<feature type="compositionally biased region" description="Acidic residues" evidence="1">
    <location>
        <begin position="748"/>
        <end position="757"/>
    </location>
</feature>
<feature type="compositionally biased region" description="Polar residues" evidence="1">
    <location>
        <begin position="937"/>
        <end position="953"/>
    </location>
</feature>
<feature type="compositionally biased region" description="Low complexity" evidence="1">
    <location>
        <begin position="1084"/>
        <end position="1101"/>
    </location>
</feature>
<name>A0A1W5CZN1_9LECA</name>
<feature type="region of interest" description="Disordered" evidence="1">
    <location>
        <begin position="778"/>
        <end position="1224"/>
    </location>
</feature>
<dbReference type="AlphaFoldDB" id="A0A1W5CZN1"/>
<feature type="compositionally biased region" description="Polar residues" evidence="1">
    <location>
        <begin position="618"/>
        <end position="630"/>
    </location>
</feature>
<feature type="compositionally biased region" description="Polar residues" evidence="1">
    <location>
        <begin position="910"/>
        <end position="922"/>
    </location>
</feature>
<feature type="compositionally biased region" description="Basic and acidic residues" evidence="1">
    <location>
        <begin position="1006"/>
        <end position="1015"/>
    </location>
</feature>
<feature type="compositionally biased region" description="Basic and acidic residues" evidence="1">
    <location>
        <begin position="1203"/>
        <end position="1220"/>
    </location>
</feature>
<evidence type="ECO:0000256" key="1">
    <source>
        <dbReference type="SAM" id="MobiDB-lite"/>
    </source>
</evidence>
<feature type="compositionally biased region" description="Basic residues" evidence="1">
    <location>
        <begin position="1"/>
        <end position="10"/>
    </location>
</feature>
<feature type="compositionally biased region" description="Polar residues" evidence="1">
    <location>
        <begin position="663"/>
        <end position="676"/>
    </location>
</feature>
<dbReference type="Proteomes" id="UP000192927">
    <property type="component" value="Unassembled WGS sequence"/>
</dbReference>
<feature type="region of interest" description="Disordered" evidence="1">
    <location>
        <begin position="491"/>
        <end position="513"/>
    </location>
</feature>